<name>A0ACB8ZYV7_ARCLA</name>
<keyword evidence="2" id="KW-1185">Reference proteome</keyword>
<evidence type="ECO:0000313" key="1">
    <source>
        <dbReference type="EMBL" id="KAI3703037.1"/>
    </source>
</evidence>
<gene>
    <name evidence="1" type="ORF">L6452_28791</name>
</gene>
<dbReference type="EMBL" id="CM042055">
    <property type="protein sequence ID" value="KAI3703037.1"/>
    <property type="molecule type" value="Genomic_DNA"/>
</dbReference>
<reference evidence="1 2" key="2">
    <citation type="journal article" date="2022" name="Mol. Ecol. Resour.">
        <title>The genomes of chicory, endive, great burdock and yacon provide insights into Asteraceae paleo-polyploidization history and plant inulin production.</title>
        <authorList>
            <person name="Fan W."/>
            <person name="Wang S."/>
            <person name="Wang H."/>
            <person name="Wang A."/>
            <person name="Jiang F."/>
            <person name="Liu H."/>
            <person name="Zhao H."/>
            <person name="Xu D."/>
            <person name="Zhang Y."/>
        </authorList>
    </citation>
    <scope>NUCLEOTIDE SEQUENCE [LARGE SCALE GENOMIC DNA]</scope>
    <source>
        <strain evidence="2">cv. Niubang</strain>
    </source>
</reference>
<protein>
    <submittedName>
        <fullName evidence="1">Uncharacterized protein</fullName>
    </submittedName>
</protein>
<comment type="caution">
    <text evidence="1">The sequence shown here is derived from an EMBL/GenBank/DDBJ whole genome shotgun (WGS) entry which is preliminary data.</text>
</comment>
<accession>A0ACB8ZYV7</accession>
<evidence type="ECO:0000313" key="2">
    <source>
        <dbReference type="Proteomes" id="UP001055879"/>
    </source>
</evidence>
<sequence>MIFVAKGVVIAGFINRKSDLFQSVLQEGDVFVFPKGLLHYCLNGGFEDAIVYSVFNAQNPGVVDLANATFGDKESVMGTMKMAMAKLVARTVDDTTKPYDEL</sequence>
<organism evidence="1 2">
    <name type="scientific">Arctium lappa</name>
    <name type="common">Greater burdock</name>
    <name type="synonym">Lappa major</name>
    <dbReference type="NCBI Taxonomy" id="4217"/>
    <lineage>
        <taxon>Eukaryota</taxon>
        <taxon>Viridiplantae</taxon>
        <taxon>Streptophyta</taxon>
        <taxon>Embryophyta</taxon>
        <taxon>Tracheophyta</taxon>
        <taxon>Spermatophyta</taxon>
        <taxon>Magnoliopsida</taxon>
        <taxon>eudicotyledons</taxon>
        <taxon>Gunneridae</taxon>
        <taxon>Pentapetalae</taxon>
        <taxon>asterids</taxon>
        <taxon>campanulids</taxon>
        <taxon>Asterales</taxon>
        <taxon>Asteraceae</taxon>
        <taxon>Carduoideae</taxon>
        <taxon>Cardueae</taxon>
        <taxon>Arctiinae</taxon>
        <taxon>Arctium</taxon>
    </lineage>
</organism>
<reference evidence="2" key="1">
    <citation type="journal article" date="2022" name="Mol. Ecol. Resour.">
        <title>The genomes of chicory, endive, great burdock and yacon provide insights into Asteraceae palaeo-polyploidization history and plant inulin production.</title>
        <authorList>
            <person name="Fan W."/>
            <person name="Wang S."/>
            <person name="Wang H."/>
            <person name="Wang A."/>
            <person name="Jiang F."/>
            <person name="Liu H."/>
            <person name="Zhao H."/>
            <person name="Xu D."/>
            <person name="Zhang Y."/>
        </authorList>
    </citation>
    <scope>NUCLEOTIDE SEQUENCE [LARGE SCALE GENOMIC DNA]</scope>
    <source>
        <strain evidence="2">cv. Niubang</strain>
    </source>
</reference>
<proteinExistence type="predicted"/>
<dbReference type="Proteomes" id="UP001055879">
    <property type="component" value="Linkage Group LG09"/>
</dbReference>